<comment type="caution">
    <text evidence="1">The sequence shown here is derived from an EMBL/GenBank/DDBJ whole genome shotgun (WGS) entry which is preliminary data.</text>
</comment>
<organism evidence="1 2">
    <name type="scientific">Luteolibacter soli</name>
    <dbReference type="NCBI Taxonomy" id="3135280"/>
    <lineage>
        <taxon>Bacteria</taxon>
        <taxon>Pseudomonadati</taxon>
        <taxon>Verrucomicrobiota</taxon>
        <taxon>Verrucomicrobiia</taxon>
        <taxon>Verrucomicrobiales</taxon>
        <taxon>Verrucomicrobiaceae</taxon>
        <taxon>Luteolibacter</taxon>
    </lineage>
</organism>
<sequence length="167" mass="18377">MKPVTTMQAPVNAGDTPHLNPDQLKSFADELGFDVRDLRDIAQSAALTALLKEIEAGGEFTVPLTLCVVPSGKLPVFVDERRVRYLRECCAIADVDADKWVDEWIDTMVKDGLSGDYDVSFNGLTYDIVAEHGDRSPEEMEALYEKLRPVALKFQQEAKASLEGGAS</sequence>
<accession>A0ABU9AYI0</accession>
<evidence type="ECO:0000313" key="1">
    <source>
        <dbReference type="EMBL" id="MEK7952810.1"/>
    </source>
</evidence>
<dbReference type="RefSeq" id="WP_341406567.1">
    <property type="nucleotide sequence ID" value="NZ_JBBUKT010000008.1"/>
</dbReference>
<proteinExistence type="predicted"/>
<name>A0ABU9AYI0_9BACT</name>
<reference evidence="1 2" key="1">
    <citation type="submission" date="2024-04" db="EMBL/GenBank/DDBJ databases">
        <title>Luteolibacter sp. isolated from soil.</title>
        <authorList>
            <person name="An J."/>
        </authorList>
    </citation>
    <scope>NUCLEOTIDE SEQUENCE [LARGE SCALE GENOMIC DNA]</scope>
    <source>
        <strain evidence="1 2">Y139</strain>
    </source>
</reference>
<gene>
    <name evidence="1" type="ORF">WKV53_20015</name>
</gene>
<keyword evidence="2" id="KW-1185">Reference proteome</keyword>
<protein>
    <recommendedName>
        <fullName evidence="3">Tail assembly chaperone</fullName>
    </recommendedName>
</protein>
<dbReference type="EMBL" id="JBBUKT010000008">
    <property type="protein sequence ID" value="MEK7952810.1"/>
    <property type="molecule type" value="Genomic_DNA"/>
</dbReference>
<dbReference type="Proteomes" id="UP001371305">
    <property type="component" value="Unassembled WGS sequence"/>
</dbReference>
<evidence type="ECO:0000313" key="2">
    <source>
        <dbReference type="Proteomes" id="UP001371305"/>
    </source>
</evidence>
<evidence type="ECO:0008006" key="3">
    <source>
        <dbReference type="Google" id="ProtNLM"/>
    </source>
</evidence>